<reference evidence="2 3" key="1">
    <citation type="submission" date="2017-08" db="EMBL/GenBank/DDBJ databases">
        <title>Burning lignite coal seam in the remote Altai Mountains harbors a hydrogen-driven thermophilic microbial community.</title>
        <authorList>
            <person name="Kadnikov V.V."/>
            <person name="Mardanov A.V."/>
            <person name="Ivasenko D."/>
            <person name="Beletsky A.V."/>
            <person name="Karnachuk O.V."/>
            <person name="Ravin N.V."/>
        </authorList>
    </citation>
    <scope>NUCLEOTIDE SEQUENCE [LARGE SCALE GENOMIC DNA]</scope>
    <source>
        <strain evidence="2">AL33</strain>
    </source>
</reference>
<accession>A0A2T5G9V0</accession>
<gene>
    <name evidence="2" type="ORF">HSCHL_2461</name>
</gene>
<organism evidence="2 3">
    <name type="scientific">Hydrogenibacillus schlegelii</name>
    <name type="common">Bacillus schlegelii</name>
    <dbReference type="NCBI Taxonomy" id="1484"/>
    <lineage>
        <taxon>Bacteria</taxon>
        <taxon>Bacillati</taxon>
        <taxon>Bacillota</taxon>
        <taxon>Bacilli</taxon>
        <taxon>Bacillales</taxon>
        <taxon>Bacillales Family X. Incertae Sedis</taxon>
        <taxon>Hydrogenibacillus</taxon>
    </lineage>
</organism>
<dbReference type="Proteomes" id="UP000244180">
    <property type="component" value="Unassembled WGS sequence"/>
</dbReference>
<name>A0A2T5G9V0_HYDSH</name>
<evidence type="ECO:0000313" key="3">
    <source>
        <dbReference type="Proteomes" id="UP000244180"/>
    </source>
</evidence>
<protein>
    <submittedName>
        <fullName evidence="2">Uncharacterized protein</fullName>
    </submittedName>
</protein>
<evidence type="ECO:0000313" key="2">
    <source>
        <dbReference type="EMBL" id="PTQ52962.1"/>
    </source>
</evidence>
<dbReference type="EMBL" id="PEBV01000019">
    <property type="protein sequence ID" value="PTQ52962.1"/>
    <property type="molecule type" value="Genomic_DNA"/>
</dbReference>
<feature type="compositionally biased region" description="Gly residues" evidence="1">
    <location>
        <begin position="114"/>
        <end position="127"/>
    </location>
</feature>
<comment type="caution">
    <text evidence="2">The sequence shown here is derived from an EMBL/GenBank/DDBJ whole genome shotgun (WGS) entry which is preliminary data.</text>
</comment>
<sequence length="159" mass="16273">MAVGDGIAVGQRDSPLRFADAGDGFLKRTRVFGRRPLGGRWPGRAGRIDISYESAAGIRGGETEGPPGGNAGFNGCLRSEKGVVLNGSSFKKVRRCTPSGGAWVFVHTSERAGAYGGGGPGRGGLASGVGPVAPPDDKSRAPAVKASLRRASRRTLSPV</sequence>
<evidence type="ECO:0000256" key="1">
    <source>
        <dbReference type="SAM" id="MobiDB-lite"/>
    </source>
</evidence>
<proteinExistence type="predicted"/>
<feature type="region of interest" description="Disordered" evidence="1">
    <location>
        <begin position="114"/>
        <end position="159"/>
    </location>
</feature>
<dbReference type="AlphaFoldDB" id="A0A2T5G9V0"/>